<keyword evidence="8 11" id="KW-0663">Pyridoxal phosphate</keyword>
<dbReference type="GO" id="GO:0008184">
    <property type="term" value="F:glycogen phosphorylase activity"/>
    <property type="evidence" value="ECO:0007669"/>
    <property type="project" value="InterPro"/>
</dbReference>
<comment type="cofactor">
    <cofactor evidence="2">
        <name>pyridoxal 5'-phosphate</name>
        <dbReference type="ChEBI" id="CHEBI:597326"/>
    </cofactor>
</comment>
<evidence type="ECO:0000313" key="14">
    <source>
        <dbReference type="Proteomes" id="UP000053372"/>
    </source>
</evidence>
<comment type="function">
    <text evidence="10">Phosphorylase is an important allosteric enzyme in carbohydrate metabolism. Enzymes from different sources differ in their regulatory mechanisms and in their natural substrates. However, all known phosphorylases share catalytic and structural properties.</text>
</comment>
<evidence type="ECO:0000256" key="6">
    <source>
        <dbReference type="ARBA" id="ARBA00022676"/>
    </source>
</evidence>
<dbReference type="GO" id="GO:0030170">
    <property type="term" value="F:pyridoxal phosphate binding"/>
    <property type="evidence" value="ECO:0007669"/>
    <property type="project" value="InterPro"/>
</dbReference>
<dbReference type="InterPro" id="IPR011834">
    <property type="entry name" value="Agluc_phsphrylas"/>
</dbReference>
<protein>
    <recommendedName>
        <fullName evidence="4">glycogen phosphorylase</fullName>
        <ecNumber evidence="4">2.4.1.1</ecNumber>
    </recommendedName>
</protein>
<evidence type="ECO:0000256" key="7">
    <source>
        <dbReference type="ARBA" id="ARBA00022679"/>
    </source>
</evidence>
<comment type="similarity">
    <text evidence="3">Belongs to the glycogen phosphorylase family.</text>
</comment>
<keyword evidence="14" id="KW-1185">Reference proteome</keyword>
<dbReference type="Pfam" id="PF11897">
    <property type="entry name" value="DUF3417"/>
    <property type="match status" value="1"/>
</dbReference>
<comment type="caution">
    <text evidence="13">The sequence shown here is derived from an EMBL/GenBank/DDBJ whole genome shotgun (WGS) entry which is preliminary data.</text>
</comment>
<dbReference type="InterPro" id="IPR024517">
    <property type="entry name" value="Glycogen_phosphorylase_DUF3417"/>
</dbReference>
<dbReference type="GO" id="GO:0005975">
    <property type="term" value="P:carbohydrate metabolic process"/>
    <property type="evidence" value="ECO:0007669"/>
    <property type="project" value="InterPro"/>
</dbReference>
<evidence type="ECO:0000256" key="3">
    <source>
        <dbReference type="ARBA" id="ARBA00006047"/>
    </source>
</evidence>
<dbReference type="InterPro" id="IPR035090">
    <property type="entry name" value="Pyridoxal_P_attach_site"/>
</dbReference>
<evidence type="ECO:0000256" key="10">
    <source>
        <dbReference type="ARBA" id="ARBA00025174"/>
    </source>
</evidence>
<dbReference type="OrthoDB" id="9760804at2"/>
<dbReference type="PIRSF" id="PIRSF000460">
    <property type="entry name" value="Pprylas_GlgP"/>
    <property type="match status" value="1"/>
</dbReference>
<dbReference type="PANTHER" id="PTHR42655">
    <property type="entry name" value="GLYCOGEN PHOSPHORYLASE"/>
    <property type="match status" value="1"/>
</dbReference>
<dbReference type="NCBIfam" id="TIGR02094">
    <property type="entry name" value="more_P_ylases"/>
    <property type="match status" value="1"/>
</dbReference>
<dbReference type="Gene3D" id="3.40.50.2000">
    <property type="entry name" value="Glycogen Phosphorylase B"/>
    <property type="match status" value="3"/>
</dbReference>
<dbReference type="RefSeq" id="WP_027846513.1">
    <property type="nucleotide sequence ID" value="NZ_LMTZ01000163.1"/>
</dbReference>
<accession>A0A0V7ZCK2</accession>
<evidence type="ECO:0000256" key="1">
    <source>
        <dbReference type="ARBA" id="ARBA00001275"/>
    </source>
</evidence>
<feature type="domain" description="DUF3417" evidence="12">
    <location>
        <begin position="13"/>
        <end position="121"/>
    </location>
</feature>
<name>A0A0V7ZCK2_9CYAN</name>
<evidence type="ECO:0000256" key="4">
    <source>
        <dbReference type="ARBA" id="ARBA00012591"/>
    </source>
</evidence>
<evidence type="ECO:0000259" key="12">
    <source>
        <dbReference type="Pfam" id="PF11897"/>
    </source>
</evidence>
<dbReference type="Pfam" id="PF00343">
    <property type="entry name" value="Phosphorylase"/>
    <property type="match status" value="1"/>
</dbReference>
<gene>
    <name evidence="13" type="ORF">BC008_08580</name>
</gene>
<evidence type="ECO:0000256" key="5">
    <source>
        <dbReference type="ARBA" id="ARBA00022533"/>
    </source>
</evidence>
<dbReference type="EC" id="2.4.1.1" evidence="4"/>
<keyword evidence="7" id="KW-0808">Transferase</keyword>
<feature type="modified residue" description="N6-(pyridoxal phosphate)lysine" evidence="11">
    <location>
        <position position="608"/>
    </location>
</feature>
<keyword evidence="9" id="KW-0119">Carbohydrate metabolism</keyword>
<dbReference type="EMBL" id="LMTZ01000163">
    <property type="protein sequence ID" value="KST62076.1"/>
    <property type="molecule type" value="Genomic_DNA"/>
</dbReference>
<dbReference type="Proteomes" id="UP000053372">
    <property type="component" value="Unassembled WGS sequence"/>
</dbReference>
<reference evidence="13 14" key="1">
    <citation type="journal article" date="2015" name="Genome Announc.">
        <title>Draft Genome of the Euendolithic (true boring) Cyanobacterium Mastigocoleus testarum strain BC008.</title>
        <authorList>
            <person name="Guida B.S."/>
            <person name="Garcia-Pichel F."/>
        </authorList>
    </citation>
    <scope>NUCLEOTIDE SEQUENCE [LARGE SCALE GENOMIC DNA]</scope>
    <source>
        <strain evidence="13 14">BC008</strain>
    </source>
</reference>
<dbReference type="PANTHER" id="PTHR42655:SF1">
    <property type="entry name" value="GLYCOGEN PHOSPHORYLASE"/>
    <property type="match status" value="1"/>
</dbReference>
<evidence type="ECO:0000256" key="9">
    <source>
        <dbReference type="ARBA" id="ARBA00023277"/>
    </source>
</evidence>
<evidence type="ECO:0000256" key="2">
    <source>
        <dbReference type="ARBA" id="ARBA00001933"/>
    </source>
</evidence>
<sequence length="853" mass="97155">MQPIRTFNVSPSLPQRLEPLRQLAYNLHWDWNAESKDLFNRLDPELWESSRHNPVLMLGTISQKRLMEVVEDDGFLAQMDRAAQQLADYLKEHTWYQKQRSDKPKECYAYFSAEFGLTDCLPIYSGGLGVLAGDHLKSASDLGLPLVGVGLLYQQGYFAQYLNADGWQQERYPINDFYNMPLHLERNADGSELRIAVNYPGREVYARVWRVQVGKVPLYMLDTNIEPNKTYDHDITDQLYGGDIDMRIHQEIMLGIGGVQMLKALGYDVTAYHMNEGHAAFSALERIRILIQEQGLNYAQAKQVVAASNIFTTHTPVPAGIDLFPPDKVLYYLGYYGDIFGLSKDQFLALGRENTGDLSSPFSMAVLALKMAVFSNGVAQLHGKVSRQMFKGLWRNLPVNEVPIAAITNGVHARSCVAKSTQELYDRYLGPNWSSTPADRPMWGKMEVIPDEELWRNHERCRLDMTLYVRQRLVKHLRDRGASPREIAQAQEVLDPKVLTIGFARRFATYKRATLWMRDLERIKKILLGDKNRKLQFVIAGKAHPKDIPGKELIRDINRFIREQGLEKQVVFVPNYDIHIARLMVSGCDVWLNTPRRPREASGTSGMKAAMNGLPNLSVLDGWWDEANYVLTGWAIGHGETYEDPNYQDEIEANALYDIIEKEVMPLFYNRDGDGLPRGWIAKMKDAIRLNCPFFNTARMLAEYAQRGYFPASDRYYSLSSNNYTPAKEVAAWEENLKENWYNIKIKDIDVSSSPDIQVNQTVAVKAKIDLTSLTNNDVRVELYQGAINADGDIVNGVPVVMDYQGEDPSNLSIYTADITYKTSGLQGLSLRVLPKHKHLSNPYEPRLIVWAE</sequence>
<keyword evidence="5" id="KW-0021">Allosteric enzyme</keyword>
<evidence type="ECO:0000256" key="8">
    <source>
        <dbReference type="ARBA" id="ARBA00022898"/>
    </source>
</evidence>
<keyword evidence="6" id="KW-0328">Glycosyltransferase</keyword>
<dbReference type="InterPro" id="IPR052182">
    <property type="entry name" value="Glycogen/Maltodextrin_Phosph"/>
</dbReference>
<dbReference type="SUPFAM" id="SSF53756">
    <property type="entry name" value="UDP-Glycosyltransferase/glycogen phosphorylase"/>
    <property type="match status" value="1"/>
</dbReference>
<proteinExistence type="inferred from homology"/>
<dbReference type="InterPro" id="IPR000811">
    <property type="entry name" value="Glyco_trans_35"/>
</dbReference>
<evidence type="ECO:0000313" key="13">
    <source>
        <dbReference type="EMBL" id="KST62076.1"/>
    </source>
</evidence>
<comment type="catalytic activity">
    <reaction evidence="1">
        <text>[(1-&gt;4)-alpha-D-glucosyl](n) + phosphate = [(1-&gt;4)-alpha-D-glucosyl](n-1) + alpha-D-glucose 1-phosphate</text>
        <dbReference type="Rhea" id="RHEA:41732"/>
        <dbReference type="Rhea" id="RHEA-COMP:9584"/>
        <dbReference type="Rhea" id="RHEA-COMP:9586"/>
        <dbReference type="ChEBI" id="CHEBI:15444"/>
        <dbReference type="ChEBI" id="CHEBI:43474"/>
        <dbReference type="ChEBI" id="CHEBI:58601"/>
        <dbReference type="EC" id="2.4.1.1"/>
    </reaction>
</comment>
<dbReference type="PROSITE" id="PS00102">
    <property type="entry name" value="PHOSPHORYLASE"/>
    <property type="match status" value="1"/>
</dbReference>
<organism evidence="13 14">
    <name type="scientific">Mastigocoleus testarum BC008</name>
    <dbReference type="NCBI Taxonomy" id="371196"/>
    <lineage>
        <taxon>Bacteria</taxon>
        <taxon>Bacillati</taxon>
        <taxon>Cyanobacteriota</taxon>
        <taxon>Cyanophyceae</taxon>
        <taxon>Nostocales</taxon>
        <taxon>Hapalosiphonaceae</taxon>
        <taxon>Mastigocoleus</taxon>
    </lineage>
</organism>
<evidence type="ECO:0000256" key="11">
    <source>
        <dbReference type="PIRSR" id="PIRSR000460-1"/>
    </source>
</evidence>
<dbReference type="AlphaFoldDB" id="A0A0V7ZCK2"/>